<evidence type="ECO:0000313" key="1">
    <source>
        <dbReference type="EMBL" id="KAJ3807829.1"/>
    </source>
</evidence>
<dbReference type="Proteomes" id="UP001163835">
    <property type="component" value="Unassembled WGS sequence"/>
</dbReference>
<comment type="caution">
    <text evidence="1">The sequence shown here is derived from an EMBL/GenBank/DDBJ whole genome shotgun (WGS) entry which is preliminary data.</text>
</comment>
<sequence length="288" mass="32168">MTERKKQYTLQELLALGFEHIEWDGRVPIPIIDHSGQAFRLFLEVGKEAGLGPTAAAGPHKRGTFPAFNRGVTMGMGSPTPVAINSGFMNGVLNRLVGAEAVHRMAAYQDAAFSLWAPRVHKEYQNARNTWREKLPHLPENFPGLSDFGAAAFNLGGSVWTFKHRDFLNWPFGWCAITALGNFDPGRTAQLVLWELKLVINFPHGATVLIPSAVITHSNTPVAEGDTRMSFTQYTAGPIFRWVENGCRTEKEFEAEDPEHWAEMQTSKDIAYLHRICNFSTLDDLLTL</sequence>
<evidence type="ECO:0000313" key="2">
    <source>
        <dbReference type="Proteomes" id="UP001163835"/>
    </source>
</evidence>
<protein>
    <submittedName>
        <fullName evidence="1">Uncharacterized protein</fullName>
    </submittedName>
</protein>
<accession>A0ACC1TSX0</accession>
<name>A0ACC1TSX0_9AGAR</name>
<keyword evidence="2" id="KW-1185">Reference proteome</keyword>
<organism evidence="1 2">
    <name type="scientific">Lentinula aff. lateritia</name>
    <dbReference type="NCBI Taxonomy" id="2804960"/>
    <lineage>
        <taxon>Eukaryota</taxon>
        <taxon>Fungi</taxon>
        <taxon>Dikarya</taxon>
        <taxon>Basidiomycota</taxon>
        <taxon>Agaricomycotina</taxon>
        <taxon>Agaricomycetes</taxon>
        <taxon>Agaricomycetidae</taxon>
        <taxon>Agaricales</taxon>
        <taxon>Marasmiineae</taxon>
        <taxon>Omphalotaceae</taxon>
        <taxon>Lentinula</taxon>
    </lineage>
</organism>
<dbReference type="EMBL" id="MU795272">
    <property type="protein sequence ID" value="KAJ3807829.1"/>
    <property type="molecule type" value="Genomic_DNA"/>
</dbReference>
<gene>
    <name evidence="1" type="ORF">F5876DRAFT_79361</name>
</gene>
<proteinExistence type="predicted"/>
<reference evidence="1" key="1">
    <citation type="submission" date="2022-09" db="EMBL/GenBank/DDBJ databases">
        <title>A Global Phylogenomic Analysis of the Shiitake Genus Lentinula.</title>
        <authorList>
            <consortium name="DOE Joint Genome Institute"/>
            <person name="Sierra-Patev S."/>
            <person name="Min B."/>
            <person name="Naranjo-Ortiz M."/>
            <person name="Looney B."/>
            <person name="Konkel Z."/>
            <person name="Slot J.C."/>
            <person name="Sakamoto Y."/>
            <person name="Steenwyk J.L."/>
            <person name="Rokas A."/>
            <person name="Carro J."/>
            <person name="Camarero S."/>
            <person name="Ferreira P."/>
            <person name="Molpeceres G."/>
            <person name="Ruiz-Duenas F.J."/>
            <person name="Serrano A."/>
            <person name="Henrissat B."/>
            <person name="Drula E."/>
            <person name="Hughes K.W."/>
            <person name="Mata J.L."/>
            <person name="Ishikawa N.K."/>
            <person name="Vargas-Isla R."/>
            <person name="Ushijima S."/>
            <person name="Smith C.A."/>
            <person name="Ahrendt S."/>
            <person name="Andreopoulos W."/>
            <person name="He G."/>
            <person name="Labutti K."/>
            <person name="Lipzen A."/>
            <person name="Ng V."/>
            <person name="Riley R."/>
            <person name="Sandor L."/>
            <person name="Barry K."/>
            <person name="Martinez A.T."/>
            <person name="Xiao Y."/>
            <person name="Gibbons J.G."/>
            <person name="Terashima K."/>
            <person name="Grigoriev I.V."/>
            <person name="Hibbett D.S."/>
        </authorList>
    </citation>
    <scope>NUCLEOTIDE SEQUENCE</scope>
    <source>
        <strain evidence="1">TMI1499</strain>
    </source>
</reference>